<dbReference type="GO" id="GO:0005506">
    <property type="term" value="F:iron ion binding"/>
    <property type="evidence" value="ECO:0007669"/>
    <property type="project" value="InterPro"/>
</dbReference>
<dbReference type="Gene3D" id="3.30.365.10">
    <property type="entry name" value="Aldehyde oxidase/xanthine dehydrogenase, molybdopterin binding domain"/>
    <property type="match status" value="4"/>
</dbReference>
<keyword evidence="2" id="KW-0560">Oxidoreductase</keyword>
<dbReference type="InterPro" id="IPR008274">
    <property type="entry name" value="AldOxase/xan_DH_MoCoBD1"/>
</dbReference>
<name>A0A931A438_9ACTN</name>
<dbReference type="InterPro" id="IPR036856">
    <property type="entry name" value="Ald_Oxase/Xan_DH_a/b_sf"/>
</dbReference>
<dbReference type="GO" id="GO:0016491">
    <property type="term" value="F:oxidoreductase activity"/>
    <property type="evidence" value="ECO:0007669"/>
    <property type="project" value="UniProtKB-KW"/>
</dbReference>
<organism evidence="4 5">
    <name type="scientific">Nonomuraea cypriaca</name>
    <dbReference type="NCBI Taxonomy" id="1187855"/>
    <lineage>
        <taxon>Bacteria</taxon>
        <taxon>Bacillati</taxon>
        <taxon>Actinomycetota</taxon>
        <taxon>Actinomycetes</taxon>
        <taxon>Streptosporangiales</taxon>
        <taxon>Streptosporangiaceae</taxon>
        <taxon>Nonomuraea</taxon>
    </lineage>
</organism>
<dbReference type="Pfam" id="PF02738">
    <property type="entry name" value="MoCoBD_1"/>
    <property type="match status" value="1"/>
</dbReference>
<evidence type="ECO:0000259" key="3">
    <source>
        <dbReference type="SMART" id="SM01008"/>
    </source>
</evidence>
<protein>
    <submittedName>
        <fullName evidence="4">Xanthine dehydrogenase family protein molybdopterin-binding subunit</fullName>
    </submittedName>
</protein>
<dbReference type="SMART" id="SM01008">
    <property type="entry name" value="Ald_Xan_dh_C"/>
    <property type="match status" value="1"/>
</dbReference>
<evidence type="ECO:0000313" key="4">
    <source>
        <dbReference type="EMBL" id="MBF8184753.1"/>
    </source>
</evidence>
<dbReference type="InterPro" id="IPR000674">
    <property type="entry name" value="Ald_Oxase/Xan_DH_a/b"/>
</dbReference>
<feature type="domain" description="Aldehyde oxidase/xanthine dehydrogenase a/b hammerhead" evidence="3">
    <location>
        <begin position="20"/>
        <end position="129"/>
    </location>
</feature>
<reference evidence="4" key="1">
    <citation type="submission" date="2020-11" db="EMBL/GenBank/DDBJ databases">
        <title>Whole-genome analyses of Nonomuraea sp. K274.</title>
        <authorList>
            <person name="Veyisoglu A."/>
        </authorList>
    </citation>
    <scope>NUCLEOTIDE SEQUENCE</scope>
    <source>
        <strain evidence="4">K274</strain>
    </source>
</reference>
<dbReference type="PANTHER" id="PTHR11908:SF132">
    <property type="entry name" value="ALDEHYDE OXIDASE 1-RELATED"/>
    <property type="match status" value="1"/>
</dbReference>
<dbReference type="Pfam" id="PF20256">
    <property type="entry name" value="MoCoBD_2"/>
    <property type="match status" value="1"/>
</dbReference>
<dbReference type="RefSeq" id="WP_195893740.1">
    <property type="nucleotide sequence ID" value="NZ_JADOGI010000005.1"/>
</dbReference>
<keyword evidence="5" id="KW-1185">Reference proteome</keyword>
<evidence type="ECO:0000256" key="2">
    <source>
        <dbReference type="ARBA" id="ARBA00023002"/>
    </source>
</evidence>
<dbReference type="Pfam" id="PF01315">
    <property type="entry name" value="Ald_Xan_dh_C"/>
    <property type="match status" value="1"/>
</dbReference>
<accession>A0A931A438</accession>
<dbReference type="InterPro" id="IPR016208">
    <property type="entry name" value="Ald_Oxase/xanthine_DH-like"/>
</dbReference>
<dbReference type="AlphaFoldDB" id="A0A931A438"/>
<dbReference type="Proteomes" id="UP000605361">
    <property type="component" value="Unassembled WGS sequence"/>
</dbReference>
<dbReference type="EMBL" id="JADOGI010000005">
    <property type="protein sequence ID" value="MBF8184753.1"/>
    <property type="molecule type" value="Genomic_DNA"/>
</dbReference>
<gene>
    <name evidence="4" type="ORF">ITP53_03145</name>
</gene>
<comment type="caution">
    <text evidence="4">The sequence shown here is derived from an EMBL/GenBank/DDBJ whole genome shotgun (WGS) entry which is preliminary data.</text>
</comment>
<sequence>MSASTVGRPIDRVDGVAKVTGAARYVADADVAGVTHAVLVMSTIARGRITALDTSKATAAPGVLGVLTHRNMPRITVPGPESLYVKGFLPVQDDRVRHAGQPVAVVVAQTLEQAQHAAALVEVTYRAETPQVVPADSMDEAYVPEPGPFGPSTYARGDVTAGLESAQVRVEAAYSSPLQHHNAMEPTAAVAIWDGDRLTVRVSTQSITDVQNSLMEAFRLPRENVRVICPFIGGAFGGKGLTWPQPILAAAVARQVRRPVKLVLTRADAYTSHGHRAESHHLLRMGATRDGRLTAIDHTITQSVSRTDELMFNGPEPTKILYACPNVRTTMRAVRLDLPTANFARSPETSANYALESTLDELSHALDLDPVELRIRNWSATNQETGERHGSSYLRECYRQGAERFGWSRRDPRPGSMRDRDGLIGWGMATASHVSGGLGGAGATVRITVDGGARIRSGTQDLGTGTYTVMAQIGAQELGMRLWNVEFALGDSSFPQSVPSVSSTTVPSVGAAVVRCAAQARERVIALTVADPRSPLHGLPPDRIGVGDGYLSDTDRPARRISYREVMRRHGQPIEVTVQPPEQTPMRYSVGAFFVEVHVHPGLGRVSVRRVVGVFDPGRVLNPKTARSQAIGGAIWCMGIALTEHALVDPHLGRIVTPNLSGYLLPVNADVPDMDVTFINRPDPSSDALGARGFGEVPSTGLTAAIGNAVHHAIGRRIRDLPITQDKILAALSRQ</sequence>
<dbReference type="PANTHER" id="PTHR11908">
    <property type="entry name" value="XANTHINE DEHYDROGENASE"/>
    <property type="match status" value="1"/>
</dbReference>
<dbReference type="InterPro" id="IPR037165">
    <property type="entry name" value="AldOxase/xan_DH_Mopterin-bd_sf"/>
</dbReference>
<evidence type="ECO:0000256" key="1">
    <source>
        <dbReference type="ARBA" id="ARBA00022505"/>
    </source>
</evidence>
<dbReference type="SUPFAM" id="SSF56003">
    <property type="entry name" value="Molybdenum cofactor-binding domain"/>
    <property type="match status" value="1"/>
</dbReference>
<dbReference type="Gene3D" id="3.90.1170.50">
    <property type="entry name" value="Aldehyde oxidase/xanthine dehydrogenase, a/b hammerhead"/>
    <property type="match status" value="1"/>
</dbReference>
<evidence type="ECO:0000313" key="5">
    <source>
        <dbReference type="Proteomes" id="UP000605361"/>
    </source>
</evidence>
<keyword evidence="1" id="KW-0500">Molybdenum</keyword>
<dbReference type="InterPro" id="IPR046867">
    <property type="entry name" value="AldOxase/xan_DH_MoCoBD2"/>
</dbReference>
<proteinExistence type="predicted"/>
<dbReference type="SUPFAM" id="SSF54665">
    <property type="entry name" value="CO dehydrogenase molybdoprotein N-domain-like"/>
    <property type="match status" value="1"/>
</dbReference>